<gene>
    <name evidence="2" type="ORF">GCM10023172_34990</name>
</gene>
<protein>
    <submittedName>
        <fullName evidence="2">Uncharacterized protein</fullName>
    </submittedName>
</protein>
<proteinExistence type="predicted"/>
<sequence length="82" mass="8611">MLSRGPAPGAAGPAARPDTSTIGGAASWRAATCGVGVGRRKKYPSPNRTSSKQPKINQILRITEEPPQRLCSLNVRAGQEVD</sequence>
<dbReference type="EMBL" id="BAABGQ010000008">
    <property type="protein sequence ID" value="GAA4506129.1"/>
    <property type="molecule type" value="Genomic_DNA"/>
</dbReference>
<evidence type="ECO:0000313" key="3">
    <source>
        <dbReference type="Proteomes" id="UP001501243"/>
    </source>
</evidence>
<feature type="region of interest" description="Disordered" evidence="1">
    <location>
        <begin position="37"/>
        <end position="57"/>
    </location>
</feature>
<keyword evidence="3" id="KW-1185">Reference proteome</keyword>
<evidence type="ECO:0000256" key="1">
    <source>
        <dbReference type="SAM" id="MobiDB-lite"/>
    </source>
</evidence>
<accession>A0ABP8QPF8</accession>
<feature type="compositionally biased region" description="Low complexity" evidence="1">
    <location>
        <begin position="1"/>
        <end position="15"/>
    </location>
</feature>
<feature type="region of interest" description="Disordered" evidence="1">
    <location>
        <begin position="1"/>
        <end position="25"/>
    </location>
</feature>
<organism evidence="2 3">
    <name type="scientific">Hymenobacter ginsengisoli</name>
    <dbReference type="NCBI Taxonomy" id="1051626"/>
    <lineage>
        <taxon>Bacteria</taxon>
        <taxon>Pseudomonadati</taxon>
        <taxon>Bacteroidota</taxon>
        <taxon>Cytophagia</taxon>
        <taxon>Cytophagales</taxon>
        <taxon>Hymenobacteraceae</taxon>
        <taxon>Hymenobacter</taxon>
    </lineage>
</organism>
<feature type="compositionally biased region" description="Polar residues" evidence="1">
    <location>
        <begin position="46"/>
        <end position="56"/>
    </location>
</feature>
<reference evidence="3" key="1">
    <citation type="journal article" date="2019" name="Int. J. Syst. Evol. Microbiol.">
        <title>The Global Catalogue of Microorganisms (GCM) 10K type strain sequencing project: providing services to taxonomists for standard genome sequencing and annotation.</title>
        <authorList>
            <consortium name="The Broad Institute Genomics Platform"/>
            <consortium name="The Broad Institute Genome Sequencing Center for Infectious Disease"/>
            <person name="Wu L."/>
            <person name="Ma J."/>
        </authorList>
    </citation>
    <scope>NUCLEOTIDE SEQUENCE [LARGE SCALE GENOMIC DNA]</scope>
    <source>
        <strain evidence="3">JCM 17841</strain>
    </source>
</reference>
<dbReference type="Proteomes" id="UP001501243">
    <property type="component" value="Unassembled WGS sequence"/>
</dbReference>
<comment type="caution">
    <text evidence="2">The sequence shown here is derived from an EMBL/GenBank/DDBJ whole genome shotgun (WGS) entry which is preliminary data.</text>
</comment>
<name>A0ABP8QPF8_9BACT</name>
<evidence type="ECO:0000313" key="2">
    <source>
        <dbReference type="EMBL" id="GAA4506129.1"/>
    </source>
</evidence>